<dbReference type="PANTHER" id="PTHR40124">
    <property type="match status" value="1"/>
</dbReference>
<organism evidence="3 4">
    <name type="scientific">Psilocybe cf. subviscida</name>
    <dbReference type="NCBI Taxonomy" id="2480587"/>
    <lineage>
        <taxon>Eukaryota</taxon>
        <taxon>Fungi</taxon>
        <taxon>Dikarya</taxon>
        <taxon>Basidiomycota</taxon>
        <taxon>Agaricomycotina</taxon>
        <taxon>Agaricomycetes</taxon>
        <taxon>Agaricomycetidae</taxon>
        <taxon>Agaricales</taxon>
        <taxon>Agaricineae</taxon>
        <taxon>Strophariaceae</taxon>
        <taxon>Psilocybe</taxon>
    </lineage>
</organism>
<name>A0A8H5F3R1_9AGAR</name>
<keyword evidence="4" id="KW-1185">Reference proteome</keyword>
<dbReference type="EMBL" id="JAACJJ010000028">
    <property type="protein sequence ID" value="KAF5322437.1"/>
    <property type="molecule type" value="Genomic_DNA"/>
</dbReference>
<evidence type="ECO:0000313" key="4">
    <source>
        <dbReference type="Proteomes" id="UP000567179"/>
    </source>
</evidence>
<gene>
    <name evidence="3" type="ORF">D9619_001786</name>
</gene>
<sequence length="345" mass="36874">MSLFRCVSLLALFSSTAFAATQVAPEALAAQYNLATSTTLPFPSSTQSAADTNNLLVSQWSLSKGRIQDGPQNLAFVNDPFPSNPVSGSPAPSGPVLQVEYPEGSFSHDTGGAQFYTLWNTTDGSSFNTMMLTYELAFDRGFDWVKGGKLPGLRGGLNDTGCSGGNKADGLECFSSRLMWRKGGTGEVYAYIPMPNNLCSEKSITCNSDFGVSVDRGSFGFVSAQWMRVTQIIQLNNPPNIANGYIALYYNDILVMSQTGLQLRASSSVAANGLYFSTFFGGSDTSWATPVTTHTYFRNIKLWGGSAASNLTGALVQSNAPARQQSSWPLTVAFLTLVIGSAFCL</sequence>
<dbReference type="PANTHER" id="PTHR40124:SF1">
    <property type="entry name" value="DISAGGREGATASE RELATED REPEAT PROTEIN"/>
    <property type="match status" value="1"/>
</dbReference>
<dbReference type="Pfam" id="PF21294">
    <property type="entry name" value="Polysacc_lyase_14"/>
    <property type="match status" value="1"/>
</dbReference>
<feature type="chain" id="PRO_5034416635" description="Polysaccharide lyase 14 domain-containing protein" evidence="1">
    <location>
        <begin position="20"/>
        <end position="345"/>
    </location>
</feature>
<accession>A0A8H5F3R1</accession>
<evidence type="ECO:0000259" key="2">
    <source>
        <dbReference type="Pfam" id="PF21294"/>
    </source>
</evidence>
<dbReference type="Gene3D" id="2.60.120.200">
    <property type="match status" value="1"/>
</dbReference>
<evidence type="ECO:0000313" key="3">
    <source>
        <dbReference type="EMBL" id="KAF5322437.1"/>
    </source>
</evidence>
<feature type="signal peptide" evidence="1">
    <location>
        <begin position="1"/>
        <end position="19"/>
    </location>
</feature>
<dbReference type="OrthoDB" id="2395160at2759"/>
<dbReference type="InterPro" id="IPR048958">
    <property type="entry name" value="Polysacc_lyase_14"/>
</dbReference>
<evidence type="ECO:0000256" key="1">
    <source>
        <dbReference type="SAM" id="SignalP"/>
    </source>
</evidence>
<feature type="domain" description="Polysaccharide lyase 14" evidence="2">
    <location>
        <begin position="93"/>
        <end position="300"/>
    </location>
</feature>
<dbReference type="AlphaFoldDB" id="A0A8H5F3R1"/>
<proteinExistence type="predicted"/>
<protein>
    <recommendedName>
        <fullName evidence="2">Polysaccharide lyase 14 domain-containing protein</fullName>
    </recommendedName>
</protein>
<reference evidence="3 4" key="1">
    <citation type="journal article" date="2020" name="ISME J.">
        <title>Uncovering the hidden diversity of litter-decomposition mechanisms in mushroom-forming fungi.</title>
        <authorList>
            <person name="Floudas D."/>
            <person name="Bentzer J."/>
            <person name="Ahren D."/>
            <person name="Johansson T."/>
            <person name="Persson P."/>
            <person name="Tunlid A."/>
        </authorList>
    </citation>
    <scope>NUCLEOTIDE SEQUENCE [LARGE SCALE GENOMIC DNA]</scope>
    <source>
        <strain evidence="3 4">CBS 101986</strain>
    </source>
</reference>
<keyword evidence="1" id="KW-0732">Signal</keyword>
<dbReference type="Proteomes" id="UP000567179">
    <property type="component" value="Unassembled WGS sequence"/>
</dbReference>
<comment type="caution">
    <text evidence="3">The sequence shown here is derived from an EMBL/GenBank/DDBJ whole genome shotgun (WGS) entry which is preliminary data.</text>
</comment>